<keyword evidence="8 11" id="KW-1133">Transmembrane helix</keyword>
<dbReference type="Pfam" id="PF00810">
    <property type="entry name" value="ER_lumen_recept"/>
    <property type="match status" value="1"/>
</dbReference>
<evidence type="ECO:0000256" key="3">
    <source>
        <dbReference type="ARBA" id="ARBA00022448"/>
    </source>
</evidence>
<keyword evidence="13" id="KW-1185">Reference proteome</keyword>
<keyword evidence="9 11" id="KW-0472">Membrane</keyword>
<evidence type="ECO:0000256" key="2">
    <source>
        <dbReference type="ARBA" id="ARBA00010120"/>
    </source>
</evidence>
<dbReference type="PRINTS" id="PR00660">
    <property type="entry name" value="ERLUMENR"/>
</dbReference>
<evidence type="ECO:0000256" key="1">
    <source>
        <dbReference type="ARBA" id="ARBA00004477"/>
    </source>
</evidence>
<keyword evidence="4 11" id="KW-0812">Transmembrane</keyword>
<keyword evidence="5 11" id="KW-0256">Endoplasmic reticulum</keyword>
<name>A0A1R0GVZ5_9FUNG</name>
<dbReference type="EMBL" id="LSSL01002812">
    <property type="protein sequence ID" value="OLY81073.1"/>
    <property type="molecule type" value="Genomic_DNA"/>
</dbReference>
<comment type="caution">
    <text evidence="11">Lacks conserved residue(s) required for the propagation of feature annotation.</text>
</comment>
<evidence type="ECO:0000256" key="4">
    <source>
        <dbReference type="ARBA" id="ARBA00022692"/>
    </source>
</evidence>
<evidence type="ECO:0000313" key="13">
    <source>
        <dbReference type="Proteomes" id="UP000187455"/>
    </source>
</evidence>
<keyword evidence="7 11" id="KW-0653">Protein transport</keyword>
<gene>
    <name evidence="12" type="ORF">AYI68_g4825</name>
</gene>
<accession>A0A1R0GVZ5</accession>
<feature type="transmembrane region" description="Helical" evidence="11">
    <location>
        <begin position="38"/>
        <end position="59"/>
    </location>
</feature>
<keyword evidence="6" id="KW-0931">ER-Golgi transport</keyword>
<feature type="transmembrane region" description="Helical" evidence="11">
    <location>
        <begin position="103"/>
        <end position="122"/>
    </location>
</feature>
<evidence type="ECO:0000256" key="6">
    <source>
        <dbReference type="ARBA" id="ARBA00022892"/>
    </source>
</evidence>
<sequence>MRYTYKSTYDAALDTFRIEFLLIGAAIFAFVFPDKLTVIGVLWSFSIYLESVAIMPQLFQTQRTGEADTITAHYIFALGGYRALYLLNWVYRYYVEGYVDWVAWLAGIVQTLLYADFFYIYFTRVLKGKKFKLPV</sequence>
<protein>
    <recommendedName>
        <fullName evidence="11">ER lumen protein-retaining receptor</fullName>
    </recommendedName>
</protein>
<proteinExistence type="inferred from homology"/>
<reference evidence="12 13" key="1">
    <citation type="journal article" date="2016" name="Mol. Biol. Evol.">
        <title>Genome-Wide Survey of Gut Fungi (Harpellales) Reveals the First Horizontally Transferred Ubiquitin Gene from a Mosquito Host.</title>
        <authorList>
            <person name="Wang Y."/>
            <person name="White M.M."/>
            <person name="Kvist S."/>
            <person name="Moncalvo J.M."/>
        </authorList>
    </citation>
    <scope>NUCLEOTIDE SEQUENCE [LARGE SCALE GENOMIC DNA]</scope>
    <source>
        <strain evidence="12 13">ALG-7-W6</strain>
    </source>
</reference>
<dbReference type="GO" id="GO:0016192">
    <property type="term" value="P:vesicle-mediated transport"/>
    <property type="evidence" value="ECO:0007669"/>
    <property type="project" value="UniProtKB-KW"/>
</dbReference>
<dbReference type="GO" id="GO:0046923">
    <property type="term" value="F:ER retention sequence binding"/>
    <property type="evidence" value="ECO:0007669"/>
    <property type="project" value="InterPro"/>
</dbReference>
<comment type="subcellular location">
    <subcellularLocation>
        <location evidence="1 11">Endoplasmic reticulum membrane</location>
        <topology evidence="1 11">Multi-pass membrane protein</topology>
    </subcellularLocation>
</comment>
<evidence type="ECO:0000256" key="8">
    <source>
        <dbReference type="ARBA" id="ARBA00022989"/>
    </source>
</evidence>
<dbReference type="GO" id="GO:0005789">
    <property type="term" value="C:endoplasmic reticulum membrane"/>
    <property type="evidence" value="ECO:0007669"/>
    <property type="project" value="UniProtKB-SubCell"/>
</dbReference>
<dbReference type="AlphaFoldDB" id="A0A1R0GVZ5"/>
<evidence type="ECO:0000256" key="9">
    <source>
        <dbReference type="ARBA" id="ARBA00023136"/>
    </source>
</evidence>
<dbReference type="PANTHER" id="PTHR10585">
    <property type="entry name" value="ER LUMEN PROTEIN RETAINING RECEPTOR"/>
    <property type="match status" value="1"/>
</dbReference>
<evidence type="ECO:0000256" key="5">
    <source>
        <dbReference type="ARBA" id="ARBA00022824"/>
    </source>
</evidence>
<dbReference type="OrthoDB" id="7694678at2759"/>
<evidence type="ECO:0000256" key="7">
    <source>
        <dbReference type="ARBA" id="ARBA00022927"/>
    </source>
</evidence>
<dbReference type="PROSITE" id="PS00952">
    <property type="entry name" value="ER_LUMEN_RECEPTOR_2"/>
    <property type="match status" value="1"/>
</dbReference>
<feature type="transmembrane region" description="Helical" evidence="11">
    <location>
        <begin position="12"/>
        <end position="32"/>
    </location>
</feature>
<dbReference type="InterPro" id="IPR000133">
    <property type="entry name" value="ER_ret_rcpt"/>
</dbReference>
<comment type="caution">
    <text evidence="12">The sequence shown here is derived from an EMBL/GenBank/DDBJ whole genome shotgun (WGS) entry which is preliminary data.</text>
</comment>
<dbReference type="Proteomes" id="UP000187455">
    <property type="component" value="Unassembled WGS sequence"/>
</dbReference>
<dbReference type="GO" id="GO:0006621">
    <property type="term" value="P:protein retention in ER lumen"/>
    <property type="evidence" value="ECO:0007669"/>
    <property type="project" value="InterPro"/>
</dbReference>
<comment type="similarity">
    <text evidence="2 11">Belongs to the ERD2 family.</text>
</comment>
<feature type="transmembrane region" description="Helical" evidence="11">
    <location>
        <begin position="71"/>
        <end position="91"/>
    </location>
</feature>
<organism evidence="12 13">
    <name type="scientific">Smittium mucronatum</name>
    <dbReference type="NCBI Taxonomy" id="133383"/>
    <lineage>
        <taxon>Eukaryota</taxon>
        <taxon>Fungi</taxon>
        <taxon>Fungi incertae sedis</taxon>
        <taxon>Zoopagomycota</taxon>
        <taxon>Kickxellomycotina</taxon>
        <taxon>Harpellomycetes</taxon>
        <taxon>Harpellales</taxon>
        <taxon>Legeriomycetaceae</taxon>
        <taxon>Smittium</taxon>
    </lineage>
</organism>
<evidence type="ECO:0000313" key="12">
    <source>
        <dbReference type="EMBL" id="OLY81073.1"/>
    </source>
</evidence>
<evidence type="ECO:0000256" key="11">
    <source>
        <dbReference type="RuleBase" id="RU000634"/>
    </source>
</evidence>
<keyword evidence="10 11" id="KW-0675">Receptor</keyword>
<keyword evidence="3 11" id="KW-0813">Transport</keyword>
<dbReference type="GO" id="GO:0015031">
    <property type="term" value="P:protein transport"/>
    <property type="evidence" value="ECO:0007669"/>
    <property type="project" value="UniProtKB-KW"/>
</dbReference>
<evidence type="ECO:0000256" key="10">
    <source>
        <dbReference type="ARBA" id="ARBA00023170"/>
    </source>
</evidence>
<dbReference type="STRING" id="133383.A0A1R0GVZ5"/>